<name>A0A518GQ60_9PLAN</name>
<dbReference type="EMBL" id="CP036299">
    <property type="protein sequence ID" value="QDV30753.1"/>
    <property type="molecule type" value="Genomic_DNA"/>
</dbReference>
<dbReference type="SUPFAM" id="SSF51197">
    <property type="entry name" value="Clavaminate synthase-like"/>
    <property type="match status" value="1"/>
</dbReference>
<sequence>MLTMTPPNSVQTSAIAGENSTLLEWDTAEFDRCFNKQPFLIRHRLCENPLFSVERLLKLAQELPENDIEYNAGNLPINQDPDLTPRNGLSVADTVRRIKECKSWMVLKHVENDPAYGKVLDDCLAEVRTQSEAIVPGMMSAHAYIFLTSPGSITPYHMDPEHNFLLQIHGSKIVHLFDGNDPSIVSQEDFERFYGGRVRNMTLADENRSKSWVFDLQPGYGLHFPVTYPHFVQNCEEVSVSLSITFRTPDLDRRLGIHSINWKLRQRGWEPSPVGKHRLLDWGKYQYYRAARRLNMI</sequence>
<reference evidence="2 3" key="1">
    <citation type="submission" date="2019-02" db="EMBL/GenBank/DDBJ databases">
        <title>Deep-cultivation of Planctomycetes and their phenomic and genomic characterization uncovers novel biology.</title>
        <authorList>
            <person name="Wiegand S."/>
            <person name="Jogler M."/>
            <person name="Boedeker C."/>
            <person name="Pinto D."/>
            <person name="Vollmers J."/>
            <person name="Rivas-Marin E."/>
            <person name="Kohn T."/>
            <person name="Peeters S.H."/>
            <person name="Heuer A."/>
            <person name="Rast P."/>
            <person name="Oberbeckmann S."/>
            <person name="Bunk B."/>
            <person name="Jeske O."/>
            <person name="Meyerdierks A."/>
            <person name="Storesund J.E."/>
            <person name="Kallscheuer N."/>
            <person name="Luecker S."/>
            <person name="Lage O.M."/>
            <person name="Pohl T."/>
            <person name="Merkel B.J."/>
            <person name="Hornburger P."/>
            <person name="Mueller R.-W."/>
            <person name="Bruemmer F."/>
            <person name="Labrenz M."/>
            <person name="Spormann A.M."/>
            <person name="Op den Camp H."/>
            <person name="Overmann J."/>
            <person name="Amann R."/>
            <person name="Jetten M.S.M."/>
            <person name="Mascher T."/>
            <person name="Medema M.H."/>
            <person name="Devos D.P."/>
            <person name="Kaster A.-K."/>
            <person name="Ovreas L."/>
            <person name="Rohde M."/>
            <person name="Galperin M.Y."/>
            <person name="Jogler C."/>
        </authorList>
    </citation>
    <scope>NUCLEOTIDE SEQUENCE [LARGE SCALE GENOMIC DNA]</scope>
    <source>
        <strain evidence="2 3">Spb1</strain>
    </source>
</reference>
<dbReference type="RefSeq" id="WP_145300610.1">
    <property type="nucleotide sequence ID" value="NZ_CP036299.1"/>
</dbReference>
<evidence type="ECO:0000313" key="2">
    <source>
        <dbReference type="EMBL" id="QDV30753.1"/>
    </source>
</evidence>
<dbReference type="Proteomes" id="UP000315349">
    <property type="component" value="Chromosome"/>
</dbReference>
<dbReference type="KEGG" id="peh:Spb1_26870"/>
<gene>
    <name evidence="2" type="ORF">Spb1_26870</name>
</gene>
<organism evidence="2 3">
    <name type="scientific">Planctopirus ephydatiae</name>
    <dbReference type="NCBI Taxonomy" id="2528019"/>
    <lineage>
        <taxon>Bacteria</taxon>
        <taxon>Pseudomonadati</taxon>
        <taxon>Planctomycetota</taxon>
        <taxon>Planctomycetia</taxon>
        <taxon>Planctomycetales</taxon>
        <taxon>Planctomycetaceae</taxon>
        <taxon>Planctopirus</taxon>
    </lineage>
</organism>
<keyword evidence="3" id="KW-1185">Reference proteome</keyword>
<evidence type="ECO:0000313" key="3">
    <source>
        <dbReference type="Proteomes" id="UP000315349"/>
    </source>
</evidence>
<protein>
    <recommendedName>
        <fullName evidence="1">JmjC domain-containing protein</fullName>
    </recommendedName>
</protein>
<accession>A0A518GQ60</accession>
<dbReference type="AlphaFoldDB" id="A0A518GQ60"/>
<dbReference type="Gene3D" id="2.60.120.650">
    <property type="entry name" value="Cupin"/>
    <property type="match status" value="1"/>
</dbReference>
<dbReference type="PROSITE" id="PS51184">
    <property type="entry name" value="JMJC"/>
    <property type="match status" value="1"/>
</dbReference>
<proteinExistence type="predicted"/>
<feature type="domain" description="JmjC" evidence="1">
    <location>
        <begin position="102"/>
        <end position="263"/>
    </location>
</feature>
<dbReference type="InterPro" id="IPR003347">
    <property type="entry name" value="JmjC_dom"/>
</dbReference>
<dbReference type="OrthoDB" id="3776825at2"/>
<evidence type="ECO:0000259" key="1">
    <source>
        <dbReference type="PROSITE" id="PS51184"/>
    </source>
</evidence>